<reference evidence="1" key="1">
    <citation type="journal article" date="2015" name="Nature">
        <title>Complex archaea that bridge the gap between prokaryotes and eukaryotes.</title>
        <authorList>
            <person name="Spang A."/>
            <person name="Saw J.H."/>
            <person name="Jorgensen S.L."/>
            <person name="Zaremba-Niedzwiedzka K."/>
            <person name="Martijn J."/>
            <person name="Lind A.E."/>
            <person name="van Eijk R."/>
            <person name="Schleper C."/>
            <person name="Guy L."/>
            <person name="Ettema T.J."/>
        </authorList>
    </citation>
    <scope>NUCLEOTIDE SEQUENCE</scope>
</reference>
<proteinExistence type="predicted"/>
<gene>
    <name evidence="1" type="ORF">LCGC14_3132250</name>
</gene>
<protein>
    <submittedName>
        <fullName evidence="1">Uncharacterized protein</fullName>
    </submittedName>
</protein>
<organism evidence="1">
    <name type="scientific">marine sediment metagenome</name>
    <dbReference type="NCBI Taxonomy" id="412755"/>
    <lineage>
        <taxon>unclassified sequences</taxon>
        <taxon>metagenomes</taxon>
        <taxon>ecological metagenomes</taxon>
    </lineage>
</organism>
<evidence type="ECO:0000313" key="1">
    <source>
        <dbReference type="EMBL" id="KKK49717.1"/>
    </source>
</evidence>
<comment type="caution">
    <text evidence="1">The sequence shown here is derived from an EMBL/GenBank/DDBJ whole genome shotgun (WGS) entry which is preliminary data.</text>
</comment>
<accession>A0A0F8VZB4</accession>
<dbReference type="AlphaFoldDB" id="A0A0F8VZB4"/>
<name>A0A0F8VZB4_9ZZZZ</name>
<sequence length="54" mass="5898">ELTVEIVEQAKVLSAALEIHRDVGRNLCWISGRAIAVGALERFRALAAHTKQEG</sequence>
<feature type="non-terminal residue" evidence="1">
    <location>
        <position position="1"/>
    </location>
</feature>
<dbReference type="EMBL" id="LAZR01068394">
    <property type="protein sequence ID" value="KKK49717.1"/>
    <property type="molecule type" value="Genomic_DNA"/>
</dbReference>